<evidence type="ECO:0000313" key="1">
    <source>
        <dbReference type="EMBL" id="PKC73358.1"/>
    </source>
</evidence>
<reference evidence="1 2" key="2">
    <citation type="submission" date="2017-10" db="EMBL/GenBank/DDBJ databases">
        <title>Genome analyses suggest a sexual origin of heterokaryosis in a supposedly ancient asexual fungus.</title>
        <authorList>
            <person name="Corradi N."/>
            <person name="Sedzielewska K."/>
            <person name="Noel J."/>
            <person name="Charron P."/>
            <person name="Farinelli L."/>
            <person name="Marton T."/>
            <person name="Kruger M."/>
            <person name="Pelin A."/>
            <person name="Brachmann A."/>
            <person name="Corradi N."/>
        </authorList>
    </citation>
    <scope>NUCLEOTIDE SEQUENCE [LARGE SCALE GENOMIC DNA]</scope>
    <source>
        <strain evidence="1 2">A1</strain>
    </source>
</reference>
<dbReference type="VEuPathDB" id="FungiDB:RhiirA1_389013"/>
<dbReference type="Proteomes" id="UP000232688">
    <property type="component" value="Unassembled WGS sequence"/>
</dbReference>
<evidence type="ECO:0000313" key="2">
    <source>
        <dbReference type="Proteomes" id="UP000232688"/>
    </source>
</evidence>
<dbReference type="EMBL" id="LLXH01000089">
    <property type="protein sequence ID" value="PKC73358.1"/>
    <property type="molecule type" value="Genomic_DNA"/>
</dbReference>
<comment type="caution">
    <text evidence="1">The sequence shown here is derived from an EMBL/GenBank/DDBJ whole genome shotgun (WGS) entry which is preliminary data.</text>
</comment>
<sequence length="111" mass="12826">MVCLNDKDKELEKSIVLFPEGNLNAQEYIHIKDKMSEEKLTDDEIIDAILNANKEEKPIADGIDEIIPVLEKISPVEAKKTIDKIIRFLYEQEVEFGKVSDELKILKKLQR</sequence>
<organism evidence="1 2">
    <name type="scientific">Rhizophagus irregularis</name>
    <dbReference type="NCBI Taxonomy" id="588596"/>
    <lineage>
        <taxon>Eukaryota</taxon>
        <taxon>Fungi</taxon>
        <taxon>Fungi incertae sedis</taxon>
        <taxon>Mucoromycota</taxon>
        <taxon>Glomeromycotina</taxon>
        <taxon>Glomeromycetes</taxon>
        <taxon>Glomerales</taxon>
        <taxon>Glomeraceae</taxon>
        <taxon>Rhizophagus</taxon>
    </lineage>
</organism>
<proteinExistence type="predicted"/>
<name>A0A2N0SCT2_9GLOM</name>
<accession>A0A2N0SCT2</accession>
<protein>
    <submittedName>
        <fullName evidence="1">Uncharacterized protein</fullName>
    </submittedName>
</protein>
<dbReference type="AlphaFoldDB" id="A0A2N0SCT2"/>
<reference evidence="1 2" key="1">
    <citation type="submission" date="2017-10" db="EMBL/GenBank/DDBJ databases">
        <title>Extensive intraspecific genome diversity in a model arbuscular mycorrhizal fungus.</title>
        <authorList>
            <person name="Chen E.C.H."/>
            <person name="Morin E."/>
            <person name="Baudet D."/>
            <person name="Noel J."/>
            <person name="Ndikumana S."/>
            <person name="Charron P."/>
            <person name="St-Onge C."/>
            <person name="Giorgi J."/>
            <person name="Grigoriev I.V."/>
            <person name="Roux C."/>
            <person name="Martin F.M."/>
            <person name="Corradi N."/>
        </authorList>
    </citation>
    <scope>NUCLEOTIDE SEQUENCE [LARGE SCALE GENOMIC DNA]</scope>
    <source>
        <strain evidence="1 2">A1</strain>
    </source>
</reference>
<gene>
    <name evidence="1" type="ORF">RhiirA1_389013</name>
</gene>
<dbReference type="VEuPathDB" id="FungiDB:FUN_001435"/>